<proteinExistence type="predicted"/>
<keyword evidence="2" id="KW-1185">Reference proteome</keyword>
<comment type="caution">
    <text evidence="1">The sequence shown here is derived from an EMBL/GenBank/DDBJ whole genome shotgun (WGS) entry which is preliminary data.</text>
</comment>
<sequence length="125" mass="13467">MATLSSLPQAFIFHWSQRPKSRTEIPAISTPRSPAHLKALPTAAAPNFRLCNVRNSHRLRGLRIVSASNTNPTEQDAPTEKGDGGVQGPPFLTILAGVVVFLLICWAVGSIVMWLIGLIVNVLSS</sequence>
<dbReference type="EMBL" id="CM056815">
    <property type="protein sequence ID" value="KAJ8629321.1"/>
    <property type="molecule type" value="Genomic_DNA"/>
</dbReference>
<gene>
    <name evidence="1" type="ORF">MRB53_022644</name>
</gene>
<accession>A0ACC2L723</accession>
<evidence type="ECO:0000313" key="1">
    <source>
        <dbReference type="EMBL" id="KAJ8629321.1"/>
    </source>
</evidence>
<evidence type="ECO:0000313" key="2">
    <source>
        <dbReference type="Proteomes" id="UP001234297"/>
    </source>
</evidence>
<protein>
    <submittedName>
        <fullName evidence="1">Uncharacterized protein</fullName>
    </submittedName>
</protein>
<name>A0ACC2L723_PERAE</name>
<organism evidence="1 2">
    <name type="scientific">Persea americana</name>
    <name type="common">Avocado</name>
    <dbReference type="NCBI Taxonomy" id="3435"/>
    <lineage>
        <taxon>Eukaryota</taxon>
        <taxon>Viridiplantae</taxon>
        <taxon>Streptophyta</taxon>
        <taxon>Embryophyta</taxon>
        <taxon>Tracheophyta</taxon>
        <taxon>Spermatophyta</taxon>
        <taxon>Magnoliopsida</taxon>
        <taxon>Magnoliidae</taxon>
        <taxon>Laurales</taxon>
        <taxon>Lauraceae</taxon>
        <taxon>Persea</taxon>
    </lineage>
</organism>
<dbReference type="Proteomes" id="UP001234297">
    <property type="component" value="Chromosome 7"/>
</dbReference>
<reference evidence="1 2" key="1">
    <citation type="journal article" date="2022" name="Hortic Res">
        <title>A haplotype resolved chromosomal level avocado genome allows analysis of novel avocado genes.</title>
        <authorList>
            <person name="Nath O."/>
            <person name="Fletcher S.J."/>
            <person name="Hayward A."/>
            <person name="Shaw L.M."/>
            <person name="Masouleh A.K."/>
            <person name="Furtado A."/>
            <person name="Henry R.J."/>
            <person name="Mitter N."/>
        </authorList>
    </citation>
    <scope>NUCLEOTIDE SEQUENCE [LARGE SCALE GENOMIC DNA]</scope>
    <source>
        <strain evidence="2">cv. Hass</strain>
    </source>
</reference>